<accession>A0A6J4V7E9</accession>
<dbReference type="SUPFAM" id="SSF48163">
    <property type="entry name" value="An anticodon-binding domain of class I aminoacyl-tRNA synthetases"/>
    <property type="match status" value="1"/>
</dbReference>
<dbReference type="Pfam" id="PF00749">
    <property type="entry name" value="tRNA-synt_1c"/>
    <property type="match status" value="1"/>
</dbReference>
<gene>
    <name evidence="8" type="primary">gltX</name>
    <name evidence="12" type="ORF">AVDCRST_MAG86-1747</name>
</gene>
<evidence type="ECO:0000256" key="2">
    <source>
        <dbReference type="ARBA" id="ARBA00022490"/>
    </source>
</evidence>
<dbReference type="PANTHER" id="PTHR43311">
    <property type="entry name" value="GLUTAMATE--TRNA LIGASE"/>
    <property type="match status" value="1"/>
</dbReference>
<keyword evidence="6 8" id="KW-0648">Protein biosynthesis</keyword>
<comment type="catalytic activity">
    <reaction evidence="8">
        <text>tRNA(Glu) + L-glutamate + ATP = L-glutamyl-tRNA(Glu) + AMP + diphosphate</text>
        <dbReference type="Rhea" id="RHEA:23540"/>
        <dbReference type="Rhea" id="RHEA-COMP:9663"/>
        <dbReference type="Rhea" id="RHEA-COMP:9680"/>
        <dbReference type="ChEBI" id="CHEBI:29985"/>
        <dbReference type="ChEBI" id="CHEBI:30616"/>
        <dbReference type="ChEBI" id="CHEBI:33019"/>
        <dbReference type="ChEBI" id="CHEBI:78442"/>
        <dbReference type="ChEBI" id="CHEBI:78520"/>
        <dbReference type="ChEBI" id="CHEBI:456215"/>
        <dbReference type="EC" id="6.1.1.17"/>
    </reaction>
</comment>
<dbReference type="Pfam" id="PF19269">
    <property type="entry name" value="Anticodon_2"/>
    <property type="match status" value="1"/>
</dbReference>
<organism evidence="12">
    <name type="scientific">uncultured Truepera sp</name>
    <dbReference type="NCBI Taxonomy" id="543023"/>
    <lineage>
        <taxon>Bacteria</taxon>
        <taxon>Thermotogati</taxon>
        <taxon>Deinococcota</taxon>
        <taxon>Deinococci</taxon>
        <taxon>Trueperales</taxon>
        <taxon>Trueperaceae</taxon>
        <taxon>Truepera</taxon>
        <taxon>environmental samples</taxon>
    </lineage>
</organism>
<dbReference type="Gene3D" id="1.10.10.350">
    <property type="match status" value="1"/>
</dbReference>
<evidence type="ECO:0000256" key="1">
    <source>
        <dbReference type="ARBA" id="ARBA00007894"/>
    </source>
</evidence>
<evidence type="ECO:0000256" key="9">
    <source>
        <dbReference type="SAM" id="MobiDB-lite"/>
    </source>
</evidence>
<feature type="binding site" evidence="8">
    <location>
        <position position="252"/>
    </location>
    <ligand>
        <name>ATP</name>
        <dbReference type="ChEBI" id="CHEBI:30616"/>
    </ligand>
</feature>
<evidence type="ECO:0000256" key="7">
    <source>
        <dbReference type="ARBA" id="ARBA00023146"/>
    </source>
</evidence>
<feature type="short sequence motif" description="'KMSKS' region" evidence="8">
    <location>
        <begin position="249"/>
        <end position="253"/>
    </location>
</feature>
<dbReference type="InterPro" id="IPR014729">
    <property type="entry name" value="Rossmann-like_a/b/a_fold"/>
</dbReference>
<dbReference type="CDD" id="cd00808">
    <property type="entry name" value="GluRS_core"/>
    <property type="match status" value="1"/>
</dbReference>
<keyword evidence="7 8" id="KW-0030">Aminoacyl-tRNA synthetase</keyword>
<dbReference type="GO" id="GO:0006424">
    <property type="term" value="P:glutamyl-tRNA aminoacylation"/>
    <property type="evidence" value="ECO:0007669"/>
    <property type="project" value="UniProtKB-UniRule"/>
</dbReference>
<dbReference type="Gene3D" id="3.40.50.620">
    <property type="entry name" value="HUPs"/>
    <property type="match status" value="1"/>
</dbReference>
<dbReference type="InterPro" id="IPR004527">
    <property type="entry name" value="Glu-tRNA-ligase_bac/mito"/>
</dbReference>
<comment type="similarity">
    <text evidence="1 8">Belongs to the class-I aminoacyl-tRNA synthetase family. Glutamate--tRNA ligase type 1 subfamily.</text>
</comment>
<dbReference type="FunFam" id="3.40.50.620:FF:000045">
    <property type="entry name" value="Glutamate--tRNA ligase, mitochondrial"/>
    <property type="match status" value="1"/>
</dbReference>
<keyword evidence="4 8" id="KW-0547">Nucleotide-binding</keyword>
<dbReference type="NCBIfam" id="TIGR00464">
    <property type="entry name" value="gltX_bact"/>
    <property type="match status" value="1"/>
</dbReference>
<dbReference type="AlphaFoldDB" id="A0A6J4V7E9"/>
<dbReference type="InterPro" id="IPR008925">
    <property type="entry name" value="aa_tRNA-synth_I_cd-bd_sf"/>
</dbReference>
<name>A0A6J4V7E9_9DEIN</name>
<proteinExistence type="inferred from homology"/>
<dbReference type="InterPro" id="IPR000924">
    <property type="entry name" value="Glu/Gln-tRNA-synth"/>
</dbReference>
<dbReference type="HAMAP" id="MF_00022">
    <property type="entry name" value="Glu_tRNA_synth_type1"/>
    <property type="match status" value="1"/>
</dbReference>
<dbReference type="GO" id="GO:0005829">
    <property type="term" value="C:cytosol"/>
    <property type="evidence" value="ECO:0007669"/>
    <property type="project" value="TreeGrafter"/>
</dbReference>
<dbReference type="GO" id="GO:0004818">
    <property type="term" value="F:glutamate-tRNA ligase activity"/>
    <property type="evidence" value="ECO:0007669"/>
    <property type="project" value="UniProtKB-UniRule"/>
</dbReference>
<protein>
    <recommendedName>
        <fullName evidence="8">Glutamate--tRNA ligase</fullName>
        <ecNumber evidence="8">6.1.1.17</ecNumber>
    </recommendedName>
    <alternativeName>
        <fullName evidence="8">Glutamyl-tRNA synthetase</fullName>
        <shortName evidence="8">GluRS</shortName>
    </alternativeName>
</protein>
<dbReference type="Gene3D" id="1.10.8.70">
    <property type="entry name" value="Glutamate-tRNA synthetase, class I, anticodon-binding domain 1"/>
    <property type="match status" value="1"/>
</dbReference>
<feature type="short sequence motif" description="'HIGH' region" evidence="8">
    <location>
        <begin position="8"/>
        <end position="18"/>
    </location>
</feature>
<feature type="compositionally biased region" description="Basic and acidic residues" evidence="9">
    <location>
        <begin position="480"/>
        <end position="507"/>
    </location>
</feature>
<reference evidence="12" key="1">
    <citation type="submission" date="2020-02" db="EMBL/GenBank/DDBJ databases">
        <authorList>
            <person name="Meier V. D."/>
        </authorList>
    </citation>
    <scope>NUCLEOTIDE SEQUENCE</scope>
    <source>
        <strain evidence="12">AVDCRST_MAG86</strain>
    </source>
</reference>
<keyword evidence="5 8" id="KW-0067">ATP-binding</keyword>
<comment type="subcellular location">
    <subcellularLocation>
        <location evidence="8">Cytoplasm</location>
    </subcellularLocation>
</comment>
<keyword evidence="2 8" id="KW-0963">Cytoplasm</keyword>
<dbReference type="GO" id="GO:0000049">
    <property type="term" value="F:tRNA binding"/>
    <property type="evidence" value="ECO:0007669"/>
    <property type="project" value="InterPro"/>
</dbReference>
<dbReference type="InterPro" id="IPR020751">
    <property type="entry name" value="aa-tRNA-synth_I_codon-bd_sub2"/>
</dbReference>
<evidence type="ECO:0000256" key="8">
    <source>
        <dbReference type="HAMAP-Rule" id="MF_00022"/>
    </source>
</evidence>
<dbReference type="InterPro" id="IPR020752">
    <property type="entry name" value="Glu-tRNA-synth_I_codon-bd_sub1"/>
</dbReference>
<dbReference type="PRINTS" id="PR00987">
    <property type="entry name" value="TRNASYNTHGLU"/>
</dbReference>
<dbReference type="InterPro" id="IPR001412">
    <property type="entry name" value="aa-tRNA-synth_I_CS"/>
</dbReference>
<dbReference type="EMBL" id="CADCWP010000121">
    <property type="protein sequence ID" value="CAA9570799.1"/>
    <property type="molecule type" value="Genomic_DNA"/>
</dbReference>
<dbReference type="InterPro" id="IPR045462">
    <property type="entry name" value="aa-tRNA-synth_I_cd-bd"/>
</dbReference>
<feature type="domain" description="Glutamyl/glutaminyl-tRNA synthetase class Ib catalytic" evidence="10">
    <location>
        <begin position="3"/>
        <end position="317"/>
    </location>
</feature>
<dbReference type="GO" id="GO:0008270">
    <property type="term" value="F:zinc ion binding"/>
    <property type="evidence" value="ECO:0007669"/>
    <property type="project" value="InterPro"/>
</dbReference>
<comment type="caution">
    <text evidence="8">Lacks conserved residue(s) required for the propagation of feature annotation.</text>
</comment>
<evidence type="ECO:0000256" key="3">
    <source>
        <dbReference type="ARBA" id="ARBA00022598"/>
    </source>
</evidence>
<comment type="subunit">
    <text evidence="8">Monomer.</text>
</comment>
<evidence type="ECO:0000256" key="5">
    <source>
        <dbReference type="ARBA" id="ARBA00022840"/>
    </source>
</evidence>
<dbReference type="PROSITE" id="PS00178">
    <property type="entry name" value="AA_TRNA_LIGASE_I"/>
    <property type="match status" value="1"/>
</dbReference>
<sequence>MTVTRIAPSPTGDPHVGTAYMSLFDYIFAKQQGGTFILRVEDTDQKRYQPEAEARVLAALSWLGLEPDESPATGGPNAPYRQTERKQIYAEHARKLLEEGKAYRAFETTEELAAIREELQRKGLGYGYDGRGRTVPKDESERRAAAGEPFAVRLITPDEGETVVHDLLRGVVRIPNREVPDMVLLKSDGLPTYHLAVVVDDHLMRVTHVVRGEEWLPTAPIHVLLYKAFGWPEPVWIHMPVLKNAVGKKLSKRKDDTNLESYRRQGFLPEALLNYLGTMGWSMPDGREFFTVDEMIQNFSFERVSLGGSIFDLKRLRHYNAKYLRELPVTKLAERVEPFLREAGYRWDDEDYLLDVLDVLRPRAETLTDFTEHGYFFTESFSYTADARKKLRGGQEYLEGLERAFARLESFDEDSIEDTINDYVQRQSGLKKGAVLQPLRAALTGTTHSPGMTEVVSILGRSRVLSRLGRALTAITEGLPDDKPDKLPKDRGDQSSGEEAVKKGEAV</sequence>
<keyword evidence="3 8" id="KW-0436">Ligase</keyword>
<dbReference type="SUPFAM" id="SSF52374">
    <property type="entry name" value="Nucleotidylyl transferase"/>
    <property type="match status" value="1"/>
</dbReference>
<evidence type="ECO:0000259" key="11">
    <source>
        <dbReference type="Pfam" id="PF19269"/>
    </source>
</evidence>
<feature type="domain" description="Aminoacyl-tRNA synthetase class I anticodon-binding" evidence="11">
    <location>
        <begin position="331"/>
        <end position="472"/>
    </location>
</feature>
<evidence type="ECO:0000259" key="10">
    <source>
        <dbReference type="Pfam" id="PF00749"/>
    </source>
</evidence>
<dbReference type="InterPro" id="IPR049940">
    <property type="entry name" value="GluQ/Sye"/>
</dbReference>
<dbReference type="InterPro" id="IPR020058">
    <property type="entry name" value="Glu/Gln-tRNA-synth_Ib_cat-dom"/>
</dbReference>
<dbReference type="PANTHER" id="PTHR43311:SF2">
    <property type="entry name" value="GLUTAMATE--TRNA LIGASE, MITOCHONDRIAL-RELATED"/>
    <property type="match status" value="1"/>
</dbReference>
<comment type="function">
    <text evidence="8">Catalyzes the attachment of glutamate to tRNA(Glu) in a two-step reaction: glutamate is first activated by ATP to form Glu-AMP and then transferred to the acceptor end of tRNA(Glu).</text>
</comment>
<dbReference type="EC" id="6.1.1.17" evidence="8"/>
<dbReference type="InterPro" id="IPR033910">
    <property type="entry name" value="GluRS_core"/>
</dbReference>
<feature type="region of interest" description="Disordered" evidence="9">
    <location>
        <begin position="476"/>
        <end position="507"/>
    </location>
</feature>
<evidence type="ECO:0000313" key="12">
    <source>
        <dbReference type="EMBL" id="CAA9570799.1"/>
    </source>
</evidence>
<evidence type="ECO:0000256" key="4">
    <source>
        <dbReference type="ARBA" id="ARBA00022741"/>
    </source>
</evidence>
<evidence type="ECO:0000256" key="6">
    <source>
        <dbReference type="ARBA" id="ARBA00022917"/>
    </source>
</evidence>
<dbReference type="GO" id="GO:0005524">
    <property type="term" value="F:ATP binding"/>
    <property type="evidence" value="ECO:0007669"/>
    <property type="project" value="UniProtKB-UniRule"/>
</dbReference>